<evidence type="ECO:0000313" key="1">
    <source>
        <dbReference type="EMBL" id="MBB4843325.1"/>
    </source>
</evidence>
<dbReference type="AlphaFoldDB" id="A0A840L994"/>
<name>A0A840L994_9BURK</name>
<dbReference type="Proteomes" id="UP000562027">
    <property type="component" value="Unassembled WGS sequence"/>
</dbReference>
<sequence length="381" mass="41678">MASPKQFSQAPQGKIYSWSLWKHVERDWMAKGGDPLKMQRERWHLRAHQQEVRMRQLAQWLCARLALVAPDVRVRLASLWVDHTPQAHGSYDAGGVPQPFDCELADLLIVVRTECGKGSGATVSQRGLLLQAKVAADVDQLDPGYGDSSTVSERNLLELLCSPLDITVGTASTSSRLPGGPYLLQEPGRLGLAHLARYLQIAEYRKKGRHKPPYQLLWPSARTAAGGRTTGMGAALLGLSELSSAWPLLGTRLDAGGSAVEREFDRLAQNLGLRYLDRSLGRFKAMTGQAVPRLIDTGDYQYGGVLRPLQLWLRSLLSPGLALLLRYSVAPLRLFALAPAAPVFGPPPPPPVEGEDAAAHIPILYVLIRTEQQRPDQSGSV</sequence>
<gene>
    <name evidence="1" type="ORF">HNP55_001844</name>
</gene>
<comment type="caution">
    <text evidence="1">The sequence shown here is derived from an EMBL/GenBank/DDBJ whole genome shotgun (WGS) entry which is preliminary data.</text>
</comment>
<dbReference type="RefSeq" id="WP_184298472.1">
    <property type="nucleotide sequence ID" value="NZ_JACHLP010000003.1"/>
</dbReference>
<accession>A0A840L994</accession>
<protein>
    <submittedName>
        <fullName evidence="1">Uncharacterized protein</fullName>
    </submittedName>
</protein>
<reference evidence="1 2" key="1">
    <citation type="submission" date="2020-08" db="EMBL/GenBank/DDBJ databases">
        <title>Functional genomics of gut bacteria from endangered species of beetles.</title>
        <authorList>
            <person name="Carlos-Shanley C."/>
        </authorList>
    </citation>
    <scope>NUCLEOTIDE SEQUENCE [LARGE SCALE GENOMIC DNA]</scope>
    <source>
        <strain evidence="1 2">S00239</strain>
    </source>
</reference>
<proteinExistence type="predicted"/>
<organism evidence="1 2">
    <name type="scientific">Roseateles oligotrophus</name>
    <dbReference type="NCBI Taxonomy" id="1769250"/>
    <lineage>
        <taxon>Bacteria</taxon>
        <taxon>Pseudomonadati</taxon>
        <taxon>Pseudomonadota</taxon>
        <taxon>Betaproteobacteria</taxon>
        <taxon>Burkholderiales</taxon>
        <taxon>Sphaerotilaceae</taxon>
        <taxon>Roseateles</taxon>
    </lineage>
</organism>
<dbReference type="EMBL" id="JACHLP010000003">
    <property type="protein sequence ID" value="MBB4843325.1"/>
    <property type="molecule type" value="Genomic_DNA"/>
</dbReference>
<evidence type="ECO:0000313" key="2">
    <source>
        <dbReference type="Proteomes" id="UP000562027"/>
    </source>
</evidence>
<keyword evidence="2" id="KW-1185">Reference proteome</keyword>